<comment type="similarity">
    <text evidence="2">Belongs to the cytochrome P450 family.</text>
</comment>
<evidence type="ECO:0000256" key="5">
    <source>
        <dbReference type="ARBA" id="ARBA00023002"/>
    </source>
</evidence>
<reference evidence="8 9" key="2">
    <citation type="submission" date="2018-06" db="EMBL/GenBank/DDBJ databases">
        <title>Sequencing of bacterial isolates from soil warming experiment in Harvard Forest, Massachusetts, USA.</title>
        <authorList>
            <person name="Deangelis K.PhD."/>
        </authorList>
    </citation>
    <scope>NUCLEOTIDE SEQUENCE [LARGE SCALE GENOMIC DNA]</scope>
    <source>
        <strain evidence="8 9">GAS496</strain>
    </source>
</reference>
<organism evidence="8 9">
    <name type="scientific">Mycolicibacterium moriokaense</name>
    <dbReference type="NCBI Taxonomy" id="39691"/>
    <lineage>
        <taxon>Bacteria</taxon>
        <taxon>Bacillati</taxon>
        <taxon>Actinomycetota</taxon>
        <taxon>Actinomycetes</taxon>
        <taxon>Mycobacteriales</taxon>
        <taxon>Mycobacteriaceae</taxon>
        <taxon>Mycolicibacterium</taxon>
    </lineage>
</organism>
<dbReference type="Pfam" id="PF00067">
    <property type="entry name" value="p450"/>
    <property type="match status" value="1"/>
</dbReference>
<keyword evidence="7" id="KW-0503">Monooxygenase</keyword>
<reference evidence="9" key="1">
    <citation type="submission" date="2018-05" db="EMBL/GenBank/DDBJ databases">
        <authorList>
            <person name="Deangelis K."/>
            <person name="Huntemann M."/>
            <person name="Clum A."/>
            <person name="Pillay M."/>
            <person name="Palaniappan K."/>
            <person name="Varghese N."/>
            <person name="Mikhailova N."/>
            <person name="Stamatis D."/>
            <person name="Reddy T."/>
            <person name="Daum C."/>
            <person name="Shapiro N."/>
            <person name="Ivanova N."/>
            <person name="Kyrpides N."/>
            <person name="Woyke T."/>
        </authorList>
    </citation>
    <scope>NUCLEOTIDE SEQUENCE [LARGE SCALE GENOMIC DNA]</scope>
    <source>
        <strain evidence="9">GAS496</strain>
    </source>
</reference>
<keyword evidence="4" id="KW-0479">Metal-binding</keyword>
<evidence type="ECO:0000313" key="8">
    <source>
        <dbReference type="EMBL" id="PXX09795.1"/>
    </source>
</evidence>
<dbReference type="GO" id="GO:0006707">
    <property type="term" value="P:cholesterol catabolic process"/>
    <property type="evidence" value="ECO:0007669"/>
    <property type="project" value="TreeGrafter"/>
</dbReference>
<accession>A0A318HIX0</accession>
<dbReference type="InterPro" id="IPR002397">
    <property type="entry name" value="Cyt_P450_B"/>
</dbReference>
<dbReference type="GO" id="GO:0008395">
    <property type="term" value="F:steroid hydroxylase activity"/>
    <property type="evidence" value="ECO:0007669"/>
    <property type="project" value="TreeGrafter"/>
</dbReference>
<dbReference type="AlphaFoldDB" id="A0A318HIX0"/>
<evidence type="ECO:0000256" key="2">
    <source>
        <dbReference type="ARBA" id="ARBA00010617"/>
    </source>
</evidence>
<dbReference type="Proteomes" id="UP000247781">
    <property type="component" value="Unassembled WGS sequence"/>
</dbReference>
<evidence type="ECO:0000256" key="7">
    <source>
        <dbReference type="ARBA" id="ARBA00023033"/>
    </source>
</evidence>
<proteinExistence type="inferred from homology"/>
<dbReference type="GO" id="GO:0036199">
    <property type="term" value="F:cholest-4-en-3-one 26-monooxygenase activity"/>
    <property type="evidence" value="ECO:0007669"/>
    <property type="project" value="TreeGrafter"/>
</dbReference>
<comment type="caution">
    <text evidence="8">The sequence shown here is derived from an EMBL/GenBank/DDBJ whole genome shotgun (WGS) entry which is preliminary data.</text>
</comment>
<dbReference type="InterPro" id="IPR036396">
    <property type="entry name" value="Cyt_P450_sf"/>
</dbReference>
<evidence type="ECO:0000256" key="1">
    <source>
        <dbReference type="ARBA" id="ARBA00001971"/>
    </source>
</evidence>
<dbReference type="PANTHER" id="PTHR46696:SF4">
    <property type="entry name" value="BIOTIN BIOSYNTHESIS CYTOCHROME P450"/>
    <property type="match status" value="1"/>
</dbReference>
<name>A0A318HIX0_9MYCO</name>
<dbReference type="GO" id="GO:0020037">
    <property type="term" value="F:heme binding"/>
    <property type="evidence" value="ECO:0007669"/>
    <property type="project" value="InterPro"/>
</dbReference>
<sequence>MLPPFVRDDGQAVFGPQRQRRFEFYRTIVAHIEGEALAYDRRHQHHFHQREALPDADASSAAERQICQTGAILDGIADEPRGIERVRVGPPALVAVDVVDRDQHRCAGADVMAVDDVGFDRLTRDDPYRGKAPIFDWSNELVGEVDPEFAGSDSLTASTQLIGYAMQMAAQKAENPGDDIVTQLVEADIDGEKLSDDEFGWFVLMLAVAGNETTRNSITQGMMAFTEYPDQWELFKRERPETTADEIVRWATPVTSFQRTALEDTELSGVQIEKGQRVVMFYRSANFDEDVFEEPFTFNILRDPNPHVGFGGTGAHYCIGANLAKLTLGLMFGAIADHMPDLTPTSQPDRLRSGWLNGIKHWQVDYGGGRAG</sequence>
<dbReference type="EMBL" id="QJJU01000005">
    <property type="protein sequence ID" value="PXX09795.1"/>
    <property type="molecule type" value="Genomic_DNA"/>
</dbReference>
<evidence type="ECO:0000256" key="6">
    <source>
        <dbReference type="ARBA" id="ARBA00023004"/>
    </source>
</evidence>
<keyword evidence="5" id="KW-0560">Oxidoreductase</keyword>
<keyword evidence="3" id="KW-0349">Heme</keyword>
<gene>
    <name evidence="8" type="ORF">C8E89_105149</name>
</gene>
<dbReference type="Gene3D" id="1.10.630.10">
    <property type="entry name" value="Cytochrome P450"/>
    <property type="match status" value="1"/>
</dbReference>
<dbReference type="SUPFAM" id="SSF48264">
    <property type="entry name" value="Cytochrome P450"/>
    <property type="match status" value="1"/>
</dbReference>
<evidence type="ECO:0000256" key="4">
    <source>
        <dbReference type="ARBA" id="ARBA00022723"/>
    </source>
</evidence>
<protein>
    <submittedName>
        <fullName evidence="8">Cytochrome P450</fullName>
    </submittedName>
</protein>
<dbReference type="PANTHER" id="PTHR46696">
    <property type="entry name" value="P450, PUTATIVE (EUROFUNG)-RELATED"/>
    <property type="match status" value="1"/>
</dbReference>
<dbReference type="GO" id="GO:0005506">
    <property type="term" value="F:iron ion binding"/>
    <property type="evidence" value="ECO:0007669"/>
    <property type="project" value="InterPro"/>
</dbReference>
<keyword evidence="6" id="KW-0408">Iron</keyword>
<dbReference type="InterPro" id="IPR001128">
    <property type="entry name" value="Cyt_P450"/>
</dbReference>
<keyword evidence="9" id="KW-1185">Reference proteome</keyword>
<evidence type="ECO:0000256" key="3">
    <source>
        <dbReference type="ARBA" id="ARBA00022617"/>
    </source>
</evidence>
<dbReference type="PRINTS" id="PR00359">
    <property type="entry name" value="BP450"/>
</dbReference>
<evidence type="ECO:0000313" key="9">
    <source>
        <dbReference type="Proteomes" id="UP000247781"/>
    </source>
</evidence>
<comment type="cofactor">
    <cofactor evidence="1">
        <name>heme</name>
        <dbReference type="ChEBI" id="CHEBI:30413"/>
    </cofactor>
</comment>